<dbReference type="RefSeq" id="WP_353930992.1">
    <property type="nucleotide sequence ID" value="NZ_CP150886.1"/>
</dbReference>
<feature type="domain" description="Inactive STAND" evidence="1">
    <location>
        <begin position="109"/>
        <end position="242"/>
    </location>
</feature>
<sequence>MKNQKSCILTKNGRDKLIFALNEKYKDDYEYDQIGMDTGIDREVISEIINNPNKSSLYKTLFSFFSFLNLDLEEDDYDNPPKKQQPKTVKNVVINVSEPENIIKNALEDLNYKNQIQDFTDFLEQPLKLGIYLIYGKEKHGQRWVLNRLCYEEPYFSNSVKHKISLKRYRHNITYLWDNLAQEFGSKSNQLNDIIDSVYQQWQKNTVILCFDHVSEDKIKGQYINTIISQLWIPLMRKIENDQIASHKYSLSLFLVDYKECCLQDLGCSNSTQELIELEKLSIFKQGHLERWVRKQQDIFADVLKEQFNLDSIVEEVVNCNQTSEKTPEDTLDIICSYFQLEWKDIEKTLQL</sequence>
<reference evidence="2 3" key="1">
    <citation type="submission" date="2024-04" db="EMBL/GenBank/DDBJ databases">
        <title>Okeanomitos corallinicola gen. &amp; sp. nov. (Nostocales, Cyanobacteria), a new toxic marine heterocyst-forming cyanobacterium from a coral reef.</title>
        <authorList>
            <person name="Li H."/>
            <person name="Li R."/>
            <person name="Kang J."/>
            <person name="Hii K.S."/>
            <person name="Mohamed H.F."/>
            <person name="Xu X."/>
            <person name="Luo Z."/>
        </authorList>
    </citation>
    <scope>NUCLEOTIDE SEQUENCE [LARGE SCALE GENOMIC DNA]</scope>
    <source>
        <strain evidence="2 3">TIOX110</strain>
    </source>
</reference>
<dbReference type="Proteomes" id="UP001483337">
    <property type="component" value="Chromosome"/>
</dbReference>
<proteinExistence type="predicted"/>
<protein>
    <recommendedName>
        <fullName evidence="1">Inactive STAND domain-containing protein</fullName>
    </recommendedName>
</protein>
<dbReference type="Pfam" id="PF19995">
    <property type="entry name" value="iSTAND"/>
    <property type="match status" value="1"/>
</dbReference>
<evidence type="ECO:0000313" key="3">
    <source>
        <dbReference type="Proteomes" id="UP001483337"/>
    </source>
</evidence>
<dbReference type="EMBL" id="CP150886">
    <property type="protein sequence ID" value="WZB88083.1"/>
    <property type="molecule type" value="Genomic_DNA"/>
</dbReference>
<accession>A0ABZ2URR9</accession>
<dbReference type="InterPro" id="IPR045475">
    <property type="entry name" value="iSTAND"/>
</dbReference>
<gene>
    <name evidence="2" type="ORF">WJM97_22490</name>
</gene>
<organism evidence="2 3">
    <name type="scientific">Okeanomitos corallinicola TIOX110</name>
    <dbReference type="NCBI Taxonomy" id="3133117"/>
    <lineage>
        <taxon>Bacteria</taxon>
        <taxon>Bacillati</taxon>
        <taxon>Cyanobacteriota</taxon>
        <taxon>Cyanophyceae</taxon>
        <taxon>Nostocales</taxon>
        <taxon>Aphanizomenonaceae</taxon>
        <taxon>Okeanomitos</taxon>
    </lineage>
</organism>
<evidence type="ECO:0000259" key="1">
    <source>
        <dbReference type="Pfam" id="PF19995"/>
    </source>
</evidence>
<evidence type="ECO:0000313" key="2">
    <source>
        <dbReference type="EMBL" id="WZB88083.1"/>
    </source>
</evidence>
<keyword evidence="3" id="KW-1185">Reference proteome</keyword>
<name>A0ABZ2URR9_9CYAN</name>